<keyword evidence="1 2" id="KW-0597">Phosphoprotein</keyword>
<dbReference type="InterPro" id="IPR050595">
    <property type="entry name" value="Bact_response_regulator"/>
</dbReference>
<sequence>MAKVKKEVKILMIEDDLTLCDLVGSFLEKKGYVFYQHNTFEGAIDRVKQVRPDLIIMDLHFPDGNGLHLCKTLKDDKDYNKIPILVLTGRDYPVEKEVAMKSGVTDFFHKPMVYSKLTEKIDEILGESIKLTFWGVRGSVPCPGAKYAEFGGNSTCLQVKIPGQKKMLIIDAGTGLRVLGDEVDKSVENCEGRIFLTHAHWDHIQGFPFFKPLYKEGNKFQVHMPQQISGSTKEVLVDQMSYTYSPITSHMFKADLEYLTQTRGLQRYDGYSVEHITANHPVETAIYKFEIGKRSFVFAPDNELSTKDESSSKGKSYAYLKQFDSFVSGVDVLIHDSQFDYEEYQHKQRWGHSAWEIVVERSIKNGVKHLILTHFGPDLVDDDLFRIEEEAQEMARGTDTHVELAREGKVFRFPA</sequence>
<dbReference type="Pfam" id="PF12706">
    <property type="entry name" value="Lactamase_B_2"/>
    <property type="match status" value="1"/>
</dbReference>
<dbReference type="PROSITE" id="PS50110">
    <property type="entry name" value="RESPONSE_REGULATORY"/>
    <property type="match status" value="1"/>
</dbReference>
<feature type="modified residue" description="4-aspartylphosphate" evidence="2">
    <location>
        <position position="58"/>
    </location>
</feature>
<dbReference type="PANTHER" id="PTHR44591">
    <property type="entry name" value="STRESS RESPONSE REGULATOR PROTEIN 1"/>
    <property type="match status" value="1"/>
</dbReference>
<dbReference type="SUPFAM" id="SSF52172">
    <property type="entry name" value="CheY-like"/>
    <property type="match status" value="1"/>
</dbReference>
<keyword evidence="5" id="KW-1185">Reference proteome</keyword>
<protein>
    <submittedName>
        <fullName evidence="4">Response regulator</fullName>
    </submittedName>
</protein>
<comment type="caution">
    <text evidence="4">The sequence shown here is derived from an EMBL/GenBank/DDBJ whole genome shotgun (WGS) entry which is preliminary data.</text>
</comment>
<dbReference type="Gene3D" id="3.40.50.2300">
    <property type="match status" value="1"/>
</dbReference>
<dbReference type="SUPFAM" id="SSF56281">
    <property type="entry name" value="Metallo-hydrolase/oxidoreductase"/>
    <property type="match status" value="1"/>
</dbReference>
<dbReference type="GO" id="GO:0000160">
    <property type="term" value="P:phosphorelay signal transduction system"/>
    <property type="evidence" value="ECO:0007669"/>
    <property type="project" value="InterPro"/>
</dbReference>
<dbReference type="Pfam" id="PF00072">
    <property type="entry name" value="Response_reg"/>
    <property type="match status" value="1"/>
</dbReference>
<evidence type="ECO:0000259" key="3">
    <source>
        <dbReference type="PROSITE" id="PS50110"/>
    </source>
</evidence>
<dbReference type="CDD" id="cd00156">
    <property type="entry name" value="REC"/>
    <property type="match status" value="1"/>
</dbReference>
<dbReference type="InterPro" id="IPR011006">
    <property type="entry name" value="CheY-like_superfamily"/>
</dbReference>
<reference evidence="4" key="1">
    <citation type="submission" date="2021-02" db="EMBL/GenBank/DDBJ databases">
        <title>Natronogracilivirga saccharolytica gen. nov. sp. nov. a new anaerobic, haloalkiliphilic carbohydrate-fermenting bacterium from soda lake and proposing of Cyclonatronumiaceae fam. nov. in the phylum Balneolaeota.</title>
        <authorList>
            <person name="Zhilina T.N."/>
            <person name="Sorokin D.Y."/>
            <person name="Zavarzina D.G."/>
            <person name="Toshchakov S.V."/>
            <person name="Kublanov I.V."/>
        </authorList>
    </citation>
    <scope>NUCLEOTIDE SEQUENCE</scope>
    <source>
        <strain evidence="4">Z-1702</strain>
    </source>
</reference>
<accession>A0A8J7RMI3</accession>
<dbReference type="Gene3D" id="3.60.15.10">
    <property type="entry name" value="Ribonuclease Z/Hydroxyacylglutathione hydrolase-like"/>
    <property type="match status" value="1"/>
</dbReference>
<dbReference type="InterPro" id="IPR001279">
    <property type="entry name" value="Metallo-B-lactamas"/>
</dbReference>
<dbReference type="InterPro" id="IPR001789">
    <property type="entry name" value="Sig_transdc_resp-reg_receiver"/>
</dbReference>
<dbReference type="EMBL" id="JAFIDN010000006">
    <property type="protein sequence ID" value="MBP3192798.1"/>
    <property type="molecule type" value="Genomic_DNA"/>
</dbReference>
<name>A0A8J7RMI3_9BACT</name>
<dbReference type="RefSeq" id="WP_210511847.1">
    <property type="nucleotide sequence ID" value="NZ_JAFIDN010000006.1"/>
</dbReference>
<dbReference type="AlphaFoldDB" id="A0A8J7RMI3"/>
<proteinExistence type="predicted"/>
<dbReference type="Proteomes" id="UP000673975">
    <property type="component" value="Unassembled WGS sequence"/>
</dbReference>
<evidence type="ECO:0000313" key="5">
    <source>
        <dbReference type="Proteomes" id="UP000673975"/>
    </source>
</evidence>
<evidence type="ECO:0000256" key="2">
    <source>
        <dbReference type="PROSITE-ProRule" id="PRU00169"/>
    </source>
</evidence>
<organism evidence="4 5">
    <name type="scientific">Natronogracilivirga saccharolytica</name>
    <dbReference type="NCBI Taxonomy" id="2812953"/>
    <lineage>
        <taxon>Bacteria</taxon>
        <taxon>Pseudomonadati</taxon>
        <taxon>Balneolota</taxon>
        <taxon>Balneolia</taxon>
        <taxon>Balneolales</taxon>
        <taxon>Cyclonatronaceae</taxon>
        <taxon>Natronogracilivirga</taxon>
    </lineage>
</organism>
<dbReference type="CDD" id="cd07715">
    <property type="entry name" value="TaR3-like_MBL-fold"/>
    <property type="match status" value="1"/>
</dbReference>
<feature type="domain" description="Response regulatory" evidence="3">
    <location>
        <begin position="9"/>
        <end position="125"/>
    </location>
</feature>
<dbReference type="InterPro" id="IPR036866">
    <property type="entry name" value="RibonucZ/Hydroxyglut_hydro"/>
</dbReference>
<dbReference type="SMART" id="SM00448">
    <property type="entry name" value="REC"/>
    <property type="match status" value="1"/>
</dbReference>
<gene>
    <name evidence="4" type="ORF">NATSA_08995</name>
</gene>
<evidence type="ECO:0000256" key="1">
    <source>
        <dbReference type="ARBA" id="ARBA00022553"/>
    </source>
</evidence>
<evidence type="ECO:0000313" key="4">
    <source>
        <dbReference type="EMBL" id="MBP3192798.1"/>
    </source>
</evidence>
<dbReference type="PANTHER" id="PTHR44591:SF3">
    <property type="entry name" value="RESPONSE REGULATORY DOMAIN-CONTAINING PROTEIN"/>
    <property type="match status" value="1"/>
</dbReference>